<protein>
    <submittedName>
        <fullName evidence="7">Uncharacterized protein</fullName>
    </submittedName>
</protein>
<dbReference type="Gene3D" id="1.10.8.60">
    <property type="match status" value="1"/>
</dbReference>
<keyword evidence="2" id="KW-0067">ATP-binding</keyword>
<comment type="caution">
    <text evidence="7">The sequence shown here is derived from an EMBL/GenBank/DDBJ whole genome shotgun (WGS) entry which is preliminary data.</text>
</comment>
<dbReference type="NCBIfam" id="NF047832">
    <property type="entry name" value="caspase_w_EACC1"/>
    <property type="match status" value="1"/>
</dbReference>
<evidence type="ECO:0000256" key="2">
    <source>
        <dbReference type="ARBA" id="ARBA00022840"/>
    </source>
</evidence>
<dbReference type="Gene3D" id="3.40.50.300">
    <property type="entry name" value="P-loop containing nucleotide triphosphate hydrolases"/>
    <property type="match status" value="1"/>
</dbReference>
<dbReference type="PANTHER" id="PTHR11638:SF18">
    <property type="entry name" value="HEAT SHOCK PROTEIN 104"/>
    <property type="match status" value="1"/>
</dbReference>
<dbReference type="InterPro" id="IPR050130">
    <property type="entry name" value="ClpA_ClpB"/>
</dbReference>
<evidence type="ECO:0000259" key="6">
    <source>
        <dbReference type="Pfam" id="PF17871"/>
    </source>
</evidence>
<dbReference type="GO" id="GO:0016887">
    <property type="term" value="F:ATP hydrolysis activity"/>
    <property type="evidence" value="ECO:0007669"/>
    <property type="project" value="TreeGrafter"/>
</dbReference>
<dbReference type="EMBL" id="BSTX01000001">
    <property type="protein sequence ID" value="GLZ76274.1"/>
    <property type="molecule type" value="Genomic_DNA"/>
</dbReference>
<feature type="region of interest" description="Disordered" evidence="3">
    <location>
        <begin position="418"/>
        <end position="437"/>
    </location>
</feature>
<dbReference type="Proteomes" id="UP001165079">
    <property type="component" value="Unassembled WGS sequence"/>
</dbReference>
<dbReference type="InterPro" id="IPR036628">
    <property type="entry name" value="Clp_N_dom_sf"/>
</dbReference>
<dbReference type="Pfam" id="PF00656">
    <property type="entry name" value="Peptidase_C14"/>
    <property type="match status" value="1"/>
</dbReference>
<dbReference type="GO" id="GO:0005737">
    <property type="term" value="C:cytoplasm"/>
    <property type="evidence" value="ECO:0007669"/>
    <property type="project" value="TreeGrafter"/>
</dbReference>
<evidence type="ECO:0000259" key="5">
    <source>
        <dbReference type="Pfam" id="PF02861"/>
    </source>
</evidence>
<dbReference type="GO" id="GO:0006508">
    <property type="term" value="P:proteolysis"/>
    <property type="evidence" value="ECO:0007669"/>
    <property type="project" value="InterPro"/>
</dbReference>
<dbReference type="Pfam" id="PF02861">
    <property type="entry name" value="Clp_N"/>
    <property type="match status" value="1"/>
</dbReference>
<evidence type="ECO:0000259" key="4">
    <source>
        <dbReference type="Pfam" id="PF00656"/>
    </source>
</evidence>
<evidence type="ECO:0000256" key="1">
    <source>
        <dbReference type="ARBA" id="ARBA00022741"/>
    </source>
</evidence>
<evidence type="ECO:0000313" key="8">
    <source>
        <dbReference type="Proteomes" id="UP001165079"/>
    </source>
</evidence>
<accession>A0A9W6SFM3</accession>
<evidence type="ECO:0000256" key="3">
    <source>
        <dbReference type="SAM" id="MobiDB-lite"/>
    </source>
</evidence>
<feature type="domain" description="ClpA/ClpB AAA lid" evidence="6">
    <location>
        <begin position="330"/>
        <end position="396"/>
    </location>
</feature>
<dbReference type="InterPro" id="IPR004176">
    <property type="entry name" value="Clp_R_N"/>
</dbReference>
<organism evidence="7 8">
    <name type="scientific">Actinorhabdospora filicis</name>
    <dbReference type="NCBI Taxonomy" id="1785913"/>
    <lineage>
        <taxon>Bacteria</taxon>
        <taxon>Bacillati</taxon>
        <taxon>Actinomycetota</taxon>
        <taxon>Actinomycetes</taxon>
        <taxon>Micromonosporales</taxon>
        <taxon>Micromonosporaceae</taxon>
        <taxon>Actinorhabdospora</taxon>
    </lineage>
</organism>
<dbReference type="Pfam" id="PF17871">
    <property type="entry name" value="AAA_lid_9"/>
    <property type="match status" value="1"/>
</dbReference>
<dbReference type="GO" id="GO:0034605">
    <property type="term" value="P:cellular response to heat"/>
    <property type="evidence" value="ECO:0007669"/>
    <property type="project" value="TreeGrafter"/>
</dbReference>
<sequence length="672" mass="72720">MYPLDEFRFDARGREIIEGANLLVDEEPATKRAIRPVDLLDALVHALFEQHAPDSHAAGAFELARVDTDEVFHGTSARLSRGEGGKVPDHPLKPAAGRLLANAREAAHARGDALITPEYLLMALLRDADGPRMAGRAFTRTNGGPMVPEQVLGTLIELMGPHPLGRDLTAEALAPGNAPIVAREAEVRRILEILARRTRNNPIVIGDSGTGKVPIVAAVAAAIADRTAPPVLHGKPLFLVEWRRVTDPLDLFRRAGVAGAILCISDADWFLNLRTRDPHDPVLSAFWTLVVSGELRVILTLRPGDADSLVAPGATLDNHFQLVAVPEATVEQTARILRARRTVHEDHHRITVPDELIPVVADLADRYVPRRALPAKATDLLDEAGARVRMRDTRAEHVELTRADVLDAVAALSGVPVDEIDREPGSGATTLRPGLETRLPRPDESVAILVGSASYEDPRLPEIPAVSANLTELRRRFDGVFGRVRTFADPPLSDLRAIVAAAKEATDTVLFYFAGHGLRQPDGSLYLALPGTDHEQQRFTSLAYADIRAMLAESPALRKLVILDCCYSGVATETMGDPVPGAELEIEGTHILTAASSTRLAHAPGTSRHTGFTGALLDVLREGVDNGHRLIRVADLYAPLRRRLITDGLPEPRQLGTDTIGHLAIAHNPFGR</sequence>
<name>A0A9W6SFM3_9ACTN</name>
<gene>
    <name evidence="7" type="ORF">Afil01_10810</name>
</gene>
<dbReference type="AlphaFoldDB" id="A0A9W6SFM3"/>
<dbReference type="PANTHER" id="PTHR11638">
    <property type="entry name" value="ATP-DEPENDENT CLP PROTEASE"/>
    <property type="match status" value="1"/>
</dbReference>
<dbReference type="Gene3D" id="1.10.1780.10">
    <property type="entry name" value="Clp, N-terminal domain"/>
    <property type="match status" value="1"/>
</dbReference>
<feature type="domain" description="Clp R" evidence="5">
    <location>
        <begin position="45"/>
        <end position="131"/>
    </location>
</feature>
<dbReference type="SUPFAM" id="SSF52129">
    <property type="entry name" value="Caspase-like"/>
    <property type="match status" value="1"/>
</dbReference>
<dbReference type="InterPro" id="IPR041546">
    <property type="entry name" value="ClpA/ClpB_AAA_lid"/>
</dbReference>
<dbReference type="InterPro" id="IPR011600">
    <property type="entry name" value="Pept_C14_caspase"/>
</dbReference>
<keyword evidence="8" id="KW-1185">Reference proteome</keyword>
<feature type="domain" description="Peptidase C14 caspase" evidence="4">
    <location>
        <begin position="446"/>
        <end position="624"/>
    </location>
</feature>
<dbReference type="SUPFAM" id="SSF81923">
    <property type="entry name" value="Double Clp-N motif"/>
    <property type="match status" value="1"/>
</dbReference>
<dbReference type="SUPFAM" id="SSF52540">
    <property type="entry name" value="P-loop containing nucleoside triphosphate hydrolases"/>
    <property type="match status" value="1"/>
</dbReference>
<dbReference type="InterPro" id="IPR029030">
    <property type="entry name" value="Caspase-like_dom_sf"/>
</dbReference>
<dbReference type="GO" id="GO:0004197">
    <property type="term" value="F:cysteine-type endopeptidase activity"/>
    <property type="evidence" value="ECO:0007669"/>
    <property type="project" value="InterPro"/>
</dbReference>
<dbReference type="GO" id="GO:0005524">
    <property type="term" value="F:ATP binding"/>
    <property type="evidence" value="ECO:0007669"/>
    <property type="project" value="UniProtKB-KW"/>
</dbReference>
<proteinExistence type="predicted"/>
<dbReference type="Gene3D" id="3.40.50.1460">
    <property type="match status" value="1"/>
</dbReference>
<evidence type="ECO:0000313" key="7">
    <source>
        <dbReference type="EMBL" id="GLZ76274.1"/>
    </source>
</evidence>
<dbReference type="InterPro" id="IPR027417">
    <property type="entry name" value="P-loop_NTPase"/>
</dbReference>
<keyword evidence="1" id="KW-0547">Nucleotide-binding</keyword>
<reference evidence="7" key="1">
    <citation type="submission" date="2023-03" db="EMBL/GenBank/DDBJ databases">
        <title>Actinorhabdospora filicis NBRC 111898.</title>
        <authorList>
            <person name="Ichikawa N."/>
            <person name="Sato H."/>
            <person name="Tonouchi N."/>
        </authorList>
    </citation>
    <scope>NUCLEOTIDE SEQUENCE</scope>
    <source>
        <strain evidence="7">NBRC 111898</strain>
    </source>
</reference>
<dbReference type="RefSeq" id="WP_285661457.1">
    <property type="nucleotide sequence ID" value="NZ_BSTX01000001.1"/>
</dbReference>